<name>A0A4Z2HFV8_9TELE</name>
<evidence type="ECO:0000313" key="2">
    <source>
        <dbReference type="EMBL" id="TNN63804.1"/>
    </source>
</evidence>
<dbReference type="Proteomes" id="UP000314294">
    <property type="component" value="Unassembled WGS sequence"/>
</dbReference>
<comment type="caution">
    <text evidence="2">The sequence shown here is derived from an EMBL/GenBank/DDBJ whole genome shotgun (WGS) entry which is preliminary data.</text>
</comment>
<dbReference type="AlphaFoldDB" id="A0A4Z2HFV8"/>
<evidence type="ECO:0000313" key="3">
    <source>
        <dbReference type="Proteomes" id="UP000314294"/>
    </source>
</evidence>
<organism evidence="2 3">
    <name type="scientific">Liparis tanakae</name>
    <name type="common">Tanaka's snailfish</name>
    <dbReference type="NCBI Taxonomy" id="230148"/>
    <lineage>
        <taxon>Eukaryota</taxon>
        <taxon>Metazoa</taxon>
        <taxon>Chordata</taxon>
        <taxon>Craniata</taxon>
        <taxon>Vertebrata</taxon>
        <taxon>Euteleostomi</taxon>
        <taxon>Actinopterygii</taxon>
        <taxon>Neopterygii</taxon>
        <taxon>Teleostei</taxon>
        <taxon>Neoteleostei</taxon>
        <taxon>Acanthomorphata</taxon>
        <taxon>Eupercaria</taxon>
        <taxon>Perciformes</taxon>
        <taxon>Cottioidei</taxon>
        <taxon>Cottales</taxon>
        <taxon>Liparidae</taxon>
        <taxon>Liparis</taxon>
    </lineage>
</organism>
<keyword evidence="3" id="KW-1185">Reference proteome</keyword>
<gene>
    <name evidence="2" type="ORF">EYF80_026006</name>
</gene>
<feature type="region of interest" description="Disordered" evidence="1">
    <location>
        <begin position="26"/>
        <end position="66"/>
    </location>
</feature>
<reference evidence="2 3" key="1">
    <citation type="submission" date="2019-03" db="EMBL/GenBank/DDBJ databases">
        <title>First draft genome of Liparis tanakae, snailfish: a comprehensive survey of snailfish specific genes.</title>
        <authorList>
            <person name="Kim W."/>
            <person name="Song I."/>
            <person name="Jeong J.-H."/>
            <person name="Kim D."/>
            <person name="Kim S."/>
            <person name="Ryu S."/>
            <person name="Song J.Y."/>
            <person name="Lee S.K."/>
        </authorList>
    </citation>
    <scope>NUCLEOTIDE SEQUENCE [LARGE SCALE GENOMIC DNA]</scope>
    <source>
        <tissue evidence="2">Muscle</tissue>
    </source>
</reference>
<sequence>MPPSRPGAAPSDVELRRRRSVEKMLRRLSAAPERNPPELPEEIGRRAPALSSSSPGLRKKCDASVA</sequence>
<protein>
    <submittedName>
        <fullName evidence="2">Uncharacterized protein</fullName>
    </submittedName>
</protein>
<accession>A0A4Z2HFV8</accession>
<evidence type="ECO:0000256" key="1">
    <source>
        <dbReference type="SAM" id="MobiDB-lite"/>
    </source>
</evidence>
<dbReference type="EMBL" id="SRLO01000266">
    <property type="protein sequence ID" value="TNN63804.1"/>
    <property type="molecule type" value="Genomic_DNA"/>
</dbReference>
<proteinExistence type="predicted"/>